<dbReference type="Proteomes" id="UP000499080">
    <property type="component" value="Unassembled WGS sequence"/>
</dbReference>
<keyword evidence="2" id="KW-1185">Reference proteome</keyword>
<protein>
    <submittedName>
        <fullName evidence="1">Uncharacterized protein</fullName>
    </submittedName>
</protein>
<evidence type="ECO:0000313" key="2">
    <source>
        <dbReference type="Proteomes" id="UP000499080"/>
    </source>
</evidence>
<accession>A0A4Y2C2C3</accession>
<dbReference type="AlphaFoldDB" id="A0A4Y2C2C3"/>
<sequence>MHTQLSSPYSELDRKHVALFNHKRMNYSDQPRHADNLNDQAAAATINRALWPRKIALITRGSCNDPSDRDNLKKTKRLAGETRQQFASRLRSGWLHHCKIREVNDFDSLINLIISDKSFETSAYVATACCCMCKLATAR</sequence>
<organism evidence="1 2">
    <name type="scientific">Araneus ventricosus</name>
    <name type="common">Orbweaver spider</name>
    <name type="synonym">Epeira ventricosa</name>
    <dbReference type="NCBI Taxonomy" id="182803"/>
    <lineage>
        <taxon>Eukaryota</taxon>
        <taxon>Metazoa</taxon>
        <taxon>Ecdysozoa</taxon>
        <taxon>Arthropoda</taxon>
        <taxon>Chelicerata</taxon>
        <taxon>Arachnida</taxon>
        <taxon>Araneae</taxon>
        <taxon>Araneomorphae</taxon>
        <taxon>Entelegynae</taxon>
        <taxon>Araneoidea</taxon>
        <taxon>Araneidae</taxon>
        <taxon>Araneus</taxon>
    </lineage>
</organism>
<reference evidence="1 2" key="1">
    <citation type="journal article" date="2019" name="Sci. Rep.">
        <title>Orb-weaving spider Araneus ventricosus genome elucidates the spidroin gene catalogue.</title>
        <authorList>
            <person name="Kono N."/>
            <person name="Nakamura H."/>
            <person name="Ohtoshi R."/>
            <person name="Moran D.A.P."/>
            <person name="Shinohara A."/>
            <person name="Yoshida Y."/>
            <person name="Fujiwara M."/>
            <person name="Mori M."/>
            <person name="Tomita M."/>
            <person name="Arakawa K."/>
        </authorList>
    </citation>
    <scope>NUCLEOTIDE SEQUENCE [LARGE SCALE GENOMIC DNA]</scope>
</reference>
<evidence type="ECO:0000313" key="1">
    <source>
        <dbReference type="EMBL" id="GBL98468.1"/>
    </source>
</evidence>
<comment type="caution">
    <text evidence="1">The sequence shown here is derived from an EMBL/GenBank/DDBJ whole genome shotgun (WGS) entry which is preliminary data.</text>
</comment>
<gene>
    <name evidence="1" type="ORF">AVEN_111600_1</name>
</gene>
<name>A0A4Y2C2C3_ARAVE</name>
<proteinExistence type="predicted"/>
<dbReference type="EMBL" id="BGPR01000140">
    <property type="protein sequence ID" value="GBL98468.1"/>
    <property type="molecule type" value="Genomic_DNA"/>
</dbReference>